<feature type="domain" description="Major facilitator superfamily (MFS) profile" evidence="9">
    <location>
        <begin position="16"/>
        <end position="506"/>
    </location>
</feature>
<name>A0A285VVA7_9MICO</name>
<keyword evidence="4" id="KW-1003">Cell membrane</keyword>
<dbReference type="InterPro" id="IPR004638">
    <property type="entry name" value="EmrB-like"/>
</dbReference>
<evidence type="ECO:0000256" key="1">
    <source>
        <dbReference type="ARBA" id="ARBA00004651"/>
    </source>
</evidence>
<feature type="transmembrane region" description="Helical" evidence="8">
    <location>
        <begin position="271"/>
        <end position="294"/>
    </location>
</feature>
<dbReference type="GO" id="GO:0005886">
    <property type="term" value="C:plasma membrane"/>
    <property type="evidence" value="ECO:0007669"/>
    <property type="project" value="UniProtKB-SubCell"/>
</dbReference>
<dbReference type="CDD" id="cd17502">
    <property type="entry name" value="MFS_Azr1_MDR_like"/>
    <property type="match status" value="1"/>
</dbReference>
<dbReference type="Pfam" id="PF07690">
    <property type="entry name" value="MFS_1"/>
    <property type="match status" value="1"/>
</dbReference>
<evidence type="ECO:0000256" key="4">
    <source>
        <dbReference type="ARBA" id="ARBA00022475"/>
    </source>
</evidence>
<dbReference type="InterPro" id="IPR005829">
    <property type="entry name" value="Sugar_transporter_CS"/>
</dbReference>
<protein>
    <submittedName>
        <fullName evidence="10">Drug resistance transporter, EmrB/QacA subfamily</fullName>
    </submittedName>
</protein>
<evidence type="ECO:0000256" key="7">
    <source>
        <dbReference type="ARBA" id="ARBA00023136"/>
    </source>
</evidence>
<evidence type="ECO:0000313" key="10">
    <source>
        <dbReference type="EMBL" id="SOC57962.1"/>
    </source>
</evidence>
<feature type="transmembrane region" description="Helical" evidence="8">
    <location>
        <begin position="228"/>
        <end position="250"/>
    </location>
</feature>
<feature type="transmembrane region" description="Helical" evidence="8">
    <location>
        <begin position="479"/>
        <end position="497"/>
    </location>
</feature>
<feature type="transmembrane region" description="Helical" evidence="8">
    <location>
        <begin position="201"/>
        <end position="222"/>
    </location>
</feature>
<dbReference type="Gene3D" id="1.20.1250.20">
    <property type="entry name" value="MFS general substrate transporter like domains"/>
    <property type="match status" value="1"/>
</dbReference>
<sequence length="681" mass="71712">MSQPAAYSLSPAERRVFAGLMLGMFVASISQTIVGPAMPRIVAELGGIDHYSWVATAAMLVSAIVVPIVGKLSDMFGRREFYLGGLVVFMIGSVISGLAPDFWTLVAGRAVQGLGMGTLMPLSQTIIGDIIPPRQRGKYQGLMGAVFGVTSVAGPIAGGLITDAFGWRWLFFAVLPLGVVAVFVIARFLRLDHTPQPGRVDALGILTLTPALVGILLATSWGGTTYPWGSGVILGLYAAGAVLLGLFVAVELRAENPLLPLSLFRNGIFSWANVASFGLAMVMFGAIIYVPVFAQGVLGVGATESGLILMPMMLGLIVVGIVSGYLVTRTGRYKELMLLGTVVLGVGLWMLTRLGVDSSEWELTAAIAVMGTGLGLAMQQYTLVVQNAVPRADLGVATASLQFFRNVGNTVGIAVFGAVMTSGLAGAIAGHLPPELAGRAGELGELDAAAALDPAQTAGLPPEALQAIRSGLADRLQDTFSLGLPIMVAVFLATLMIRAIPLRDTVHTPDEAQREYLDTMAHSAPSRNYVPGLRSGDVGARTRERVLGIQLGMLARSAGRPDRPLLARAVTELGDGDLQRGRQILERAALVLTSDDPQESAAAERYAVELGRRAGTEGGMLSEALRRDLAVLAAERRPEEVLSQIEPTVAQRHAAVDVAKVRQAATELSTALLVDVARLDR</sequence>
<dbReference type="SUPFAM" id="SSF103473">
    <property type="entry name" value="MFS general substrate transporter"/>
    <property type="match status" value="1"/>
</dbReference>
<feature type="transmembrane region" description="Helical" evidence="8">
    <location>
        <begin position="50"/>
        <end position="69"/>
    </location>
</feature>
<evidence type="ECO:0000256" key="8">
    <source>
        <dbReference type="SAM" id="Phobius"/>
    </source>
</evidence>
<dbReference type="EMBL" id="OBQK01000019">
    <property type="protein sequence ID" value="SOC57962.1"/>
    <property type="molecule type" value="Genomic_DNA"/>
</dbReference>
<dbReference type="InterPro" id="IPR011701">
    <property type="entry name" value="MFS"/>
</dbReference>
<organism evidence="10 11">
    <name type="scientific">Ornithinimicrobium cerasi</name>
    <dbReference type="NCBI Taxonomy" id="2248773"/>
    <lineage>
        <taxon>Bacteria</taxon>
        <taxon>Bacillati</taxon>
        <taxon>Actinomycetota</taxon>
        <taxon>Actinomycetes</taxon>
        <taxon>Micrococcales</taxon>
        <taxon>Ornithinimicrobiaceae</taxon>
        <taxon>Ornithinimicrobium</taxon>
    </lineage>
</organism>
<evidence type="ECO:0000259" key="9">
    <source>
        <dbReference type="PROSITE" id="PS50850"/>
    </source>
</evidence>
<dbReference type="Proteomes" id="UP000219688">
    <property type="component" value="Unassembled WGS sequence"/>
</dbReference>
<dbReference type="FunFam" id="1.20.1720.10:FF:000004">
    <property type="entry name" value="EmrB/QacA family drug resistance transporter"/>
    <property type="match status" value="1"/>
</dbReference>
<keyword evidence="6 8" id="KW-1133">Transmembrane helix</keyword>
<feature type="transmembrane region" description="Helical" evidence="8">
    <location>
        <begin position="306"/>
        <end position="328"/>
    </location>
</feature>
<feature type="transmembrane region" description="Helical" evidence="8">
    <location>
        <begin position="406"/>
        <end position="429"/>
    </location>
</feature>
<dbReference type="InterPro" id="IPR036259">
    <property type="entry name" value="MFS_trans_sf"/>
</dbReference>
<feature type="transmembrane region" description="Helical" evidence="8">
    <location>
        <begin position="167"/>
        <end position="189"/>
    </location>
</feature>
<comment type="similarity">
    <text evidence="2">Belongs to the major facilitator superfamily. TCR/Tet family.</text>
</comment>
<feature type="transmembrane region" description="Helical" evidence="8">
    <location>
        <begin position="335"/>
        <end position="351"/>
    </location>
</feature>
<evidence type="ECO:0000256" key="5">
    <source>
        <dbReference type="ARBA" id="ARBA00022692"/>
    </source>
</evidence>
<dbReference type="PRINTS" id="PR01036">
    <property type="entry name" value="TCRTETB"/>
</dbReference>
<evidence type="ECO:0000256" key="6">
    <source>
        <dbReference type="ARBA" id="ARBA00022989"/>
    </source>
</evidence>
<reference evidence="11" key="1">
    <citation type="submission" date="2017-08" db="EMBL/GenBank/DDBJ databases">
        <authorList>
            <person name="Varghese N."/>
            <person name="Submissions S."/>
        </authorList>
    </citation>
    <scope>NUCLEOTIDE SEQUENCE [LARGE SCALE GENOMIC DNA]</scope>
    <source>
        <strain evidence="11">USBA17B2</strain>
    </source>
</reference>
<dbReference type="Gene3D" id="1.20.1720.10">
    <property type="entry name" value="Multidrug resistance protein D"/>
    <property type="match status" value="1"/>
</dbReference>
<evidence type="ECO:0000256" key="2">
    <source>
        <dbReference type="ARBA" id="ARBA00007520"/>
    </source>
</evidence>
<feature type="transmembrane region" description="Helical" evidence="8">
    <location>
        <begin position="16"/>
        <end position="38"/>
    </location>
</feature>
<keyword evidence="7 8" id="KW-0472">Membrane</keyword>
<evidence type="ECO:0000313" key="11">
    <source>
        <dbReference type="Proteomes" id="UP000219688"/>
    </source>
</evidence>
<feature type="transmembrane region" description="Helical" evidence="8">
    <location>
        <begin position="111"/>
        <end position="130"/>
    </location>
</feature>
<proteinExistence type="inferred from homology"/>
<feature type="transmembrane region" description="Helical" evidence="8">
    <location>
        <begin position="81"/>
        <end position="99"/>
    </location>
</feature>
<keyword evidence="5 8" id="KW-0812">Transmembrane</keyword>
<dbReference type="NCBIfam" id="TIGR00711">
    <property type="entry name" value="efflux_EmrB"/>
    <property type="match status" value="1"/>
</dbReference>
<comment type="subcellular location">
    <subcellularLocation>
        <location evidence="1">Cell membrane</location>
        <topology evidence="1">Multi-pass membrane protein</topology>
    </subcellularLocation>
</comment>
<dbReference type="AlphaFoldDB" id="A0A285VVA7"/>
<accession>A0A285VVA7</accession>
<keyword evidence="3" id="KW-0813">Transport</keyword>
<evidence type="ECO:0000256" key="3">
    <source>
        <dbReference type="ARBA" id="ARBA00022448"/>
    </source>
</evidence>
<dbReference type="PROSITE" id="PS50850">
    <property type="entry name" value="MFS"/>
    <property type="match status" value="1"/>
</dbReference>
<dbReference type="GO" id="GO:0022857">
    <property type="term" value="F:transmembrane transporter activity"/>
    <property type="evidence" value="ECO:0007669"/>
    <property type="project" value="InterPro"/>
</dbReference>
<dbReference type="RefSeq" id="WP_097189256.1">
    <property type="nucleotide sequence ID" value="NZ_OBQK01000019.1"/>
</dbReference>
<feature type="transmembrane region" description="Helical" evidence="8">
    <location>
        <begin position="363"/>
        <end position="385"/>
    </location>
</feature>
<dbReference type="PANTHER" id="PTHR23501">
    <property type="entry name" value="MAJOR FACILITATOR SUPERFAMILY"/>
    <property type="match status" value="1"/>
</dbReference>
<dbReference type="InterPro" id="IPR020846">
    <property type="entry name" value="MFS_dom"/>
</dbReference>
<dbReference type="PANTHER" id="PTHR23501:SF197">
    <property type="entry name" value="COMD"/>
    <property type="match status" value="1"/>
</dbReference>
<keyword evidence="11" id="KW-1185">Reference proteome</keyword>
<gene>
    <name evidence="10" type="ORF">SAMN05421879_11910</name>
</gene>
<feature type="transmembrane region" description="Helical" evidence="8">
    <location>
        <begin position="142"/>
        <end position="161"/>
    </location>
</feature>
<dbReference type="PROSITE" id="PS00216">
    <property type="entry name" value="SUGAR_TRANSPORT_1"/>
    <property type="match status" value="1"/>
</dbReference>
<dbReference type="STRING" id="1122622.GCA_000421185_03077"/>